<reference evidence="3" key="1">
    <citation type="journal article" date="2019" name="Int. J. Syst. Evol. Microbiol.">
        <title>The Global Catalogue of Microorganisms (GCM) 10K type strain sequencing project: providing services to taxonomists for standard genome sequencing and annotation.</title>
        <authorList>
            <consortium name="The Broad Institute Genomics Platform"/>
            <consortium name="The Broad Institute Genome Sequencing Center for Infectious Disease"/>
            <person name="Wu L."/>
            <person name="Ma J."/>
        </authorList>
    </citation>
    <scope>NUCLEOTIDE SEQUENCE [LARGE SCALE GENOMIC DNA]</scope>
    <source>
        <strain evidence="3">KACC 11588</strain>
    </source>
</reference>
<evidence type="ECO:0000256" key="1">
    <source>
        <dbReference type="SAM" id="SignalP"/>
    </source>
</evidence>
<keyword evidence="1" id="KW-0732">Signal</keyword>
<dbReference type="RefSeq" id="WP_209839993.1">
    <property type="nucleotide sequence ID" value="NZ_JAGGJP010000006.1"/>
</dbReference>
<protein>
    <recommendedName>
        <fullName evidence="4">Rap1a immunity protein domain-containing protein</fullName>
    </recommendedName>
</protein>
<name>A0ABW0SBW1_9RHOB</name>
<sequence>MLRLLALLVLTANPALAQETVLTAAPLECAAAESLLIYGLIDGGIDGDTSDFSALVDGGDGVACRDYLEGAGYGEGLSDPACMAAMGIVAAYGVPSAEGDPGALLRDILQGGDGRDGCVALLEAARPW</sequence>
<dbReference type="EMBL" id="JBHSNA010000005">
    <property type="protein sequence ID" value="MFC5566386.1"/>
    <property type="molecule type" value="Genomic_DNA"/>
</dbReference>
<evidence type="ECO:0000313" key="2">
    <source>
        <dbReference type="EMBL" id="MFC5566386.1"/>
    </source>
</evidence>
<proteinExistence type="predicted"/>
<gene>
    <name evidence="2" type="ORF">ACFPOC_08120</name>
</gene>
<organism evidence="2 3">
    <name type="scientific">Rubellimicrobium aerolatum</name>
    <dbReference type="NCBI Taxonomy" id="490979"/>
    <lineage>
        <taxon>Bacteria</taxon>
        <taxon>Pseudomonadati</taxon>
        <taxon>Pseudomonadota</taxon>
        <taxon>Alphaproteobacteria</taxon>
        <taxon>Rhodobacterales</taxon>
        <taxon>Roseobacteraceae</taxon>
        <taxon>Rubellimicrobium</taxon>
    </lineage>
</organism>
<accession>A0ABW0SBW1</accession>
<evidence type="ECO:0000313" key="3">
    <source>
        <dbReference type="Proteomes" id="UP001596056"/>
    </source>
</evidence>
<keyword evidence="3" id="KW-1185">Reference proteome</keyword>
<feature type="signal peptide" evidence="1">
    <location>
        <begin position="1"/>
        <end position="17"/>
    </location>
</feature>
<evidence type="ECO:0008006" key="4">
    <source>
        <dbReference type="Google" id="ProtNLM"/>
    </source>
</evidence>
<feature type="chain" id="PRO_5046753307" description="Rap1a immunity protein domain-containing protein" evidence="1">
    <location>
        <begin position="18"/>
        <end position="128"/>
    </location>
</feature>
<comment type="caution">
    <text evidence="2">The sequence shown here is derived from an EMBL/GenBank/DDBJ whole genome shotgun (WGS) entry which is preliminary data.</text>
</comment>
<dbReference type="Proteomes" id="UP001596056">
    <property type="component" value="Unassembled WGS sequence"/>
</dbReference>